<evidence type="ECO:0000256" key="3">
    <source>
        <dbReference type="ARBA" id="ARBA00022777"/>
    </source>
</evidence>
<sequence>MSVIVLLGDINVDLALEISTYPPEGGEAIATAQRMFLGGSATNTAVALSRSGHRCRLIGRVGDDGWGKQALRDLRGEGIDTTWIGRDSAEPTQINVVTVGSTGERTMFAYRGANAQLSPAAIDAAAFDAAELFHLSGYAFLQSPQSEAADHAIGLAVARNIPITLDIPGGIVSRLASRVRTILPRLDTIVLGDADLAPLADKPYGTSLEEAVRALLDLGVERVAVKANEGRSLLCSAGVTESASWLPADAFDTTGAGDAFAAGHIHGRLTGMTGRECCRLANAFGALAVARRGAGLAMPAIDEALALLGASDGPS</sequence>
<feature type="domain" description="Carbohydrate kinase PfkB" evidence="4">
    <location>
        <begin position="4"/>
        <end position="300"/>
    </location>
</feature>
<dbReference type="PRINTS" id="PR00990">
    <property type="entry name" value="RIBOKINASE"/>
</dbReference>
<dbReference type="Gene3D" id="3.40.1190.20">
    <property type="match status" value="1"/>
</dbReference>
<dbReference type="InterPro" id="IPR011611">
    <property type="entry name" value="PfkB_dom"/>
</dbReference>
<evidence type="ECO:0000256" key="1">
    <source>
        <dbReference type="ARBA" id="ARBA00010688"/>
    </source>
</evidence>
<dbReference type="PANTHER" id="PTHR10584:SF167">
    <property type="entry name" value="PFKB DOMAIN PROTEIN"/>
    <property type="match status" value="1"/>
</dbReference>
<evidence type="ECO:0000259" key="4">
    <source>
        <dbReference type="Pfam" id="PF00294"/>
    </source>
</evidence>
<accession>A0A6G1WIA6</accession>
<dbReference type="PANTHER" id="PTHR10584">
    <property type="entry name" value="SUGAR KINASE"/>
    <property type="match status" value="1"/>
</dbReference>
<dbReference type="InterPro" id="IPR029056">
    <property type="entry name" value="Ribokinase-like"/>
</dbReference>
<gene>
    <name evidence="5" type="ORF">GHJ91_09355</name>
</gene>
<dbReference type="OMA" id="FFVHPNA"/>
<dbReference type="RefSeq" id="WP_011969643.1">
    <property type="nucleotide sequence ID" value="NZ_CP104148.1"/>
</dbReference>
<protein>
    <submittedName>
        <fullName evidence="5">Carbohydrate kinase family protein</fullName>
    </submittedName>
</protein>
<dbReference type="InterPro" id="IPR002139">
    <property type="entry name" value="Ribo/fructo_kinase"/>
</dbReference>
<dbReference type="EMBL" id="WISB01000052">
    <property type="protein sequence ID" value="MQW69377.1"/>
    <property type="molecule type" value="Genomic_DNA"/>
</dbReference>
<dbReference type="PROSITE" id="PS00583">
    <property type="entry name" value="PFKB_KINASES_1"/>
    <property type="match status" value="1"/>
</dbReference>
<comment type="caution">
    <text evidence="5">The sequence shown here is derived from an EMBL/GenBank/DDBJ whole genome shotgun (WGS) entry which is preliminary data.</text>
</comment>
<dbReference type="Pfam" id="PF00294">
    <property type="entry name" value="PfkB"/>
    <property type="match status" value="1"/>
</dbReference>
<dbReference type="GeneID" id="61609585"/>
<reference evidence="5" key="1">
    <citation type="journal article" date="2013" name="Genome Biol.">
        <title>Comparative genomics of the core and accessory genomes of 48 Sinorhizobium strains comprising five genospecies.</title>
        <authorList>
            <person name="Sugawara M."/>
            <person name="Epstein B."/>
            <person name="Badgley B.D."/>
            <person name="Unno T."/>
            <person name="Xu L."/>
            <person name="Reese J."/>
            <person name="Gyaneshwar P."/>
            <person name="Denny R."/>
            <person name="Mudge J."/>
            <person name="Bharti A.K."/>
            <person name="Farmer A.D."/>
            <person name="May G.D."/>
            <person name="Woodward J.E."/>
            <person name="Medigue C."/>
            <person name="Vallenet D."/>
            <person name="Lajus A."/>
            <person name="Rouy Z."/>
            <person name="Martinez-Vaz B."/>
            <person name="Tiffin P."/>
            <person name="Young N.D."/>
            <person name="Sadowsky M.J."/>
        </authorList>
    </citation>
    <scope>NUCLEOTIDE SEQUENCE</scope>
    <source>
        <strain evidence="5">M1</strain>
    </source>
</reference>
<keyword evidence="3 5" id="KW-0418">Kinase</keyword>
<evidence type="ECO:0000256" key="2">
    <source>
        <dbReference type="ARBA" id="ARBA00022679"/>
    </source>
</evidence>
<dbReference type="AlphaFoldDB" id="A0A6G1WIA6"/>
<proteinExistence type="inferred from homology"/>
<dbReference type="GO" id="GO:0016301">
    <property type="term" value="F:kinase activity"/>
    <property type="evidence" value="ECO:0007669"/>
    <property type="project" value="UniProtKB-KW"/>
</dbReference>
<dbReference type="SUPFAM" id="SSF53613">
    <property type="entry name" value="Ribokinase-like"/>
    <property type="match status" value="1"/>
</dbReference>
<organism evidence="5">
    <name type="scientific">Sinorhizobium medicae</name>
    <dbReference type="NCBI Taxonomy" id="110321"/>
    <lineage>
        <taxon>Bacteria</taxon>
        <taxon>Pseudomonadati</taxon>
        <taxon>Pseudomonadota</taxon>
        <taxon>Alphaproteobacteria</taxon>
        <taxon>Hyphomicrobiales</taxon>
        <taxon>Rhizobiaceae</taxon>
        <taxon>Sinorhizobium/Ensifer group</taxon>
        <taxon>Sinorhizobium</taxon>
    </lineage>
</organism>
<keyword evidence="2" id="KW-0808">Transferase</keyword>
<dbReference type="CDD" id="cd01166">
    <property type="entry name" value="KdgK"/>
    <property type="match status" value="1"/>
</dbReference>
<evidence type="ECO:0000313" key="5">
    <source>
        <dbReference type="EMBL" id="MQW69377.1"/>
    </source>
</evidence>
<comment type="similarity">
    <text evidence="1">Belongs to the carbohydrate kinase PfkB family.</text>
</comment>
<dbReference type="GO" id="GO:0006796">
    <property type="term" value="P:phosphate-containing compound metabolic process"/>
    <property type="evidence" value="ECO:0007669"/>
    <property type="project" value="UniProtKB-ARBA"/>
</dbReference>
<dbReference type="InterPro" id="IPR002173">
    <property type="entry name" value="Carboh/pur_kinase_PfkB_CS"/>
</dbReference>
<name>A0A6G1WIA6_9HYPH</name>